<evidence type="ECO:0000313" key="5">
    <source>
        <dbReference type="EMBL" id="KGD68642.1"/>
    </source>
</evidence>
<reference evidence="5 6" key="1">
    <citation type="submission" date="2014-09" db="EMBL/GenBank/DDBJ databases">
        <title>Whole Genome Shotgun of Flavobacterium aquatile LMG 4008.</title>
        <authorList>
            <person name="Gale A.N."/>
            <person name="Pipes S.E."/>
            <person name="Newman J.D."/>
        </authorList>
    </citation>
    <scope>NUCLEOTIDE SEQUENCE [LARGE SCALE GENOMIC DNA]</scope>
    <source>
        <strain evidence="5 6">LMG 4008</strain>
    </source>
</reference>
<feature type="transmembrane region" description="Helical" evidence="4">
    <location>
        <begin position="193"/>
        <end position="216"/>
    </location>
</feature>
<dbReference type="SMART" id="SM00028">
    <property type="entry name" value="TPR"/>
    <property type="match status" value="6"/>
</dbReference>
<dbReference type="eggNOG" id="COG0457">
    <property type="taxonomic scope" value="Bacteria"/>
</dbReference>
<dbReference type="Pfam" id="PF13414">
    <property type="entry name" value="TPR_11"/>
    <property type="match status" value="1"/>
</dbReference>
<feature type="transmembrane region" description="Helical" evidence="4">
    <location>
        <begin position="236"/>
        <end position="256"/>
    </location>
</feature>
<sequence length="752" mass="86475">MKNKSAQNEVVSTDNLSFFQKYKWAFVPLLFAVALYFNTLNHGFVLDDKIIFQDKGVTSGLSGIAKIFTEKNLPEAQNIKPYRPITGLSFALDYQFFKNDNEAKMASNLHLMNVLYYALALFLTFILLLKLFKNRNIAIAVSVLFAAHPIHTEVVANIKSRDEILAYLFGTIMLICFLKFKESNLKKWLYASLSFYFLAILSKENAILFIAILPFINYYLSLEKGFKAFALANLKLFLIPAILYLMLQRIILGMNLMPQMTELDNMLVGISNPAENLATRIYIVGFYLYKMLVPHPLFYDYSLNYIGKKSFASPEVWMSLLAIISIIVLTYKGIIKKNKIAFGMVFMFITFSLTCNFFIAIGATFAERFAFTPSLGFVIALVYLLFELVNRLKLKQVYLLLFIVPILSLYSFKTITRNANWKDNETLFVHDYNQSSKSLRVQNNYAAILYQEAKTTTDTLEKKRLYLKSIEILDTVTNQYDIYIEAYIQKGIAYLELKNCEKALINFEKARSIAKYNPVVEANLGIGYINCGRPQDALTIFSKLLKNDNLLQDFYLKHIGVAHFNLKNIDSAEYYFNRLKNDYPNDVEVDSYIKLVADFKKGTIVAANSSQVQTSTPINTALYDEAYKLYQNGDKNKAEKMLFDFTKTNPNHAMSYAVLGLISDEKQQFGKAIKYYKKSIELNPADYRIQYNLGNTYLKNNNEVEAVKQFEKTIAIEPSYINSYKSLELYYKSKNNVEKTAFYSNKIKELGK</sequence>
<dbReference type="Pfam" id="PF13174">
    <property type="entry name" value="TPR_6"/>
    <property type="match status" value="1"/>
</dbReference>
<dbReference type="Proteomes" id="UP000029554">
    <property type="component" value="Unassembled WGS sequence"/>
</dbReference>
<organism evidence="5 6">
    <name type="scientific">Flavobacterium aquatile LMG 4008 = ATCC 11947</name>
    <dbReference type="NCBI Taxonomy" id="1453498"/>
    <lineage>
        <taxon>Bacteria</taxon>
        <taxon>Pseudomonadati</taxon>
        <taxon>Bacteroidota</taxon>
        <taxon>Flavobacteriia</taxon>
        <taxon>Flavobacteriales</taxon>
        <taxon>Flavobacteriaceae</taxon>
        <taxon>Flavobacterium</taxon>
    </lineage>
</organism>
<dbReference type="SUPFAM" id="SSF48452">
    <property type="entry name" value="TPR-like"/>
    <property type="match status" value="1"/>
</dbReference>
<keyword evidence="4" id="KW-1133">Transmembrane helix</keyword>
<comment type="caution">
    <text evidence="5">The sequence shown here is derived from an EMBL/GenBank/DDBJ whole genome shotgun (WGS) entry which is preliminary data.</text>
</comment>
<proteinExistence type="predicted"/>
<keyword evidence="2 3" id="KW-0802">TPR repeat</keyword>
<dbReference type="PANTHER" id="PTHR44227">
    <property type="match status" value="1"/>
</dbReference>
<evidence type="ECO:0000256" key="3">
    <source>
        <dbReference type="PROSITE-ProRule" id="PRU00339"/>
    </source>
</evidence>
<feature type="transmembrane region" description="Helical" evidence="4">
    <location>
        <begin position="139"/>
        <end position="158"/>
    </location>
</feature>
<evidence type="ECO:0000256" key="2">
    <source>
        <dbReference type="ARBA" id="ARBA00022803"/>
    </source>
</evidence>
<dbReference type="PANTHER" id="PTHR44227:SF3">
    <property type="entry name" value="PROTEIN O-MANNOSYL-TRANSFERASE TMTC4"/>
    <property type="match status" value="1"/>
</dbReference>
<name>A0A095SVP4_9FLAO</name>
<dbReference type="PROSITE" id="PS50005">
    <property type="entry name" value="TPR"/>
    <property type="match status" value="3"/>
</dbReference>
<feature type="transmembrane region" description="Helical" evidence="4">
    <location>
        <begin position="369"/>
        <end position="386"/>
    </location>
</feature>
<evidence type="ECO:0000256" key="4">
    <source>
        <dbReference type="SAM" id="Phobius"/>
    </source>
</evidence>
<dbReference type="AlphaFoldDB" id="A0A095SVP4"/>
<feature type="transmembrane region" description="Helical" evidence="4">
    <location>
        <begin position="341"/>
        <end position="363"/>
    </location>
</feature>
<accession>A0A095SVP4</accession>
<dbReference type="EMBL" id="JRHH01000002">
    <property type="protein sequence ID" value="KGD68642.1"/>
    <property type="molecule type" value="Genomic_DNA"/>
</dbReference>
<feature type="transmembrane region" description="Helical" evidence="4">
    <location>
        <begin position="316"/>
        <end position="334"/>
    </location>
</feature>
<dbReference type="Gene3D" id="1.25.40.10">
    <property type="entry name" value="Tetratricopeptide repeat domain"/>
    <property type="match status" value="2"/>
</dbReference>
<feature type="transmembrane region" description="Helical" evidence="4">
    <location>
        <begin position="398"/>
        <end position="415"/>
    </location>
</feature>
<dbReference type="STRING" id="1453498.LG45_03065"/>
<feature type="transmembrane region" description="Helical" evidence="4">
    <location>
        <begin position="21"/>
        <end position="39"/>
    </location>
</feature>
<protein>
    <submittedName>
        <fullName evidence="5">Uncharacterized protein</fullName>
    </submittedName>
</protein>
<evidence type="ECO:0000256" key="1">
    <source>
        <dbReference type="ARBA" id="ARBA00022737"/>
    </source>
</evidence>
<keyword evidence="6" id="KW-1185">Reference proteome</keyword>
<dbReference type="InterPro" id="IPR011990">
    <property type="entry name" value="TPR-like_helical_dom_sf"/>
</dbReference>
<dbReference type="OrthoDB" id="1489021at2"/>
<feature type="repeat" description="TPR" evidence="3">
    <location>
        <begin position="687"/>
        <end position="720"/>
    </location>
</feature>
<keyword evidence="4" id="KW-0472">Membrane</keyword>
<feature type="transmembrane region" description="Helical" evidence="4">
    <location>
        <begin position="277"/>
        <end position="296"/>
    </location>
</feature>
<dbReference type="InterPro" id="IPR019734">
    <property type="entry name" value="TPR_rpt"/>
</dbReference>
<dbReference type="InterPro" id="IPR052346">
    <property type="entry name" value="O-mannosyl-transferase_TMTC"/>
</dbReference>
<dbReference type="RefSeq" id="WP_035124301.1">
    <property type="nucleotide sequence ID" value="NZ_JRHH01000002.1"/>
</dbReference>
<evidence type="ECO:0000313" key="6">
    <source>
        <dbReference type="Proteomes" id="UP000029554"/>
    </source>
</evidence>
<keyword evidence="1" id="KW-0677">Repeat</keyword>
<keyword evidence="4" id="KW-0812">Transmembrane</keyword>
<feature type="repeat" description="TPR" evidence="3">
    <location>
        <begin position="484"/>
        <end position="517"/>
    </location>
</feature>
<gene>
    <name evidence="5" type="ORF">LG45_03065</name>
</gene>
<feature type="transmembrane region" description="Helical" evidence="4">
    <location>
        <begin position="164"/>
        <end position="181"/>
    </location>
</feature>
<feature type="repeat" description="TPR" evidence="3">
    <location>
        <begin position="653"/>
        <end position="686"/>
    </location>
</feature>
<feature type="transmembrane region" description="Helical" evidence="4">
    <location>
        <begin position="114"/>
        <end position="132"/>
    </location>
</feature>